<dbReference type="EnsemblFungi" id="MAPG_04673T0">
    <property type="protein sequence ID" value="MAPG_04673T0"/>
    <property type="gene ID" value="MAPG_04673"/>
</dbReference>
<name>A0A0C4DXD0_MAGP6</name>
<dbReference type="GO" id="GO:0071244">
    <property type="term" value="P:cellular response to carbon dioxide"/>
    <property type="evidence" value="ECO:0007669"/>
    <property type="project" value="TreeGrafter"/>
</dbReference>
<dbReference type="AlphaFoldDB" id="A0A0C4DXD0"/>
<dbReference type="EMBL" id="GL876968">
    <property type="protein sequence ID" value="KLU85651.1"/>
    <property type="molecule type" value="Genomic_DNA"/>
</dbReference>
<evidence type="ECO:0000256" key="5">
    <source>
        <dbReference type="ARBA" id="ARBA00023239"/>
    </source>
</evidence>
<reference evidence="9" key="1">
    <citation type="submission" date="2010-05" db="EMBL/GenBank/DDBJ databases">
        <title>The Genome Sequence of Magnaporthe poae strain ATCC 64411.</title>
        <authorList>
            <consortium name="The Broad Institute Genome Sequencing Platform"/>
            <consortium name="Broad Institute Genome Sequencing Center for Infectious Disease"/>
            <person name="Ma L.-J."/>
            <person name="Dead R."/>
            <person name="Young S."/>
            <person name="Zeng Q."/>
            <person name="Koehrsen M."/>
            <person name="Alvarado L."/>
            <person name="Berlin A."/>
            <person name="Chapman S.B."/>
            <person name="Chen Z."/>
            <person name="Freedman E."/>
            <person name="Gellesch M."/>
            <person name="Goldberg J."/>
            <person name="Griggs A."/>
            <person name="Gujja S."/>
            <person name="Heilman E.R."/>
            <person name="Heiman D."/>
            <person name="Hepburn T."/>
            <person name="Howarth C."/>
            <person name="Jen D."/>
            <person name="Larson L."/>
            <person name="Mehta T."/>
            <person name="Neiman D."/>
            <person name="Pearson M."/>
            <person name="Roberts A."/>
            <person name="Saif S."/>
            <person name="Shea T."/>
            <person name="Shenoy N."/>
            <person name="Sisk P."/>
            <person name="Stolte C."/>
            <person name="Sykes S."/>
            <person name="Walk T."/>
            <person name="White J."/>
            <person name="Yandava C."/>
            <person name="Haas B."/>
            <person name="Nusbaum C."/>
            <person name="Birren B."/>
        </authorList>
    </citation>
    <scope>NUCLEOTIDE SEQUENCE</scope>
    <source>
        <strain evidence="9">ATCC 64411</strain>
    </source>
</reference>
<dbReference type="VEuPathDB" id="FungiDB:MAPG_04673"/>
<reference evidence="9" key="3">
    <citation type="submission" date="2011-03" db="EMBL/GenBank/DDBJ databases">
        <title>Annotation of Magnaporthe poae ATCC 64411.</title>
        <authorList>
            <person name="Ma L.-J."/>
            <person name="Dead R."/>
            <person name="Young S.K."/>
            <person name="Zeng Q."/>
            <person name="Gargeya S."/>
            <person name="Fitzgerald M."/>
            <person name="Haas B."/>
            <person name="Abouelleil A."/>
            <person name="Alvarado L."/>
            <person name="Arachchi H.M."/>
            <person name="Berlin A."/>
            <person name="Brown A."/>
            <person name="Chapman S.B."/>
            <person name="Chen Z."/>
            <person name="Dunbar C."/>
            <person name="Freedman E."/>
            <person name="Gearin G."/>
            <person name="Gellesch M."/>
            <person name="Goldberg J."/>
            <person name="Griggs A."/>
            <person name="Gujja S."/>
            <person name="Heiman D."/>
            <person name="Howarth C."/>
            <person name="Larson L."/>
            <person name="Lui A."/>
            <person name="MacDonald P.J.P."/>
            <person name="Mehta T."/>
            <person name="Montmayeur A."/>
            <person name="Murphy C."/>
            <person name="Neiman D."/>
            <person name="Pearson M."/>
            <person name="Priest M."/>
            <person name="Roberts A."/>
            <person name="Saif S."/>
            <person name="Shea T."/>
            <person name="Shenoy N."/>
            <person name="Sisk P."/>
            <person name="Stolte C."/>
            <person name="Sykes S."/>
            <person name="Yandava C."/>
            <person name="Wortman J."/>
            <person name="Nusbaum C."/>
            <person name="Birren B."/>
        </authorList>
    </citation>
    <scope>NUCLEOTIDE SEQUENCE</scope>
    <source>
        <strain evidence="9">ATCC 64411</strain>
    </source>
</reference>
<comment type="similarity">
    <text evidence="1 8">Belongs to the beta-class carbonic anhydrase family.</text>
</comment>
<dbReference type="GO" id="GO:0008270">
    <property type="term" value="F:zinc ion binding"/>
    <property type="evidence" value="ECO:0007669"/>
    <property type="project" value="UniProtKB-UniRule"/>
</dbReference>
<reference evidence="10" key="5">
    <citation type="submission" date="2015-06" db="UniProtKB">
        <authorList>
            <consortium name="EnsemblFungi"/>
        </authorList>
    </citation>
    <scope>IDENTIFICATION</scope>
    <source>
        <strain evidence="10">ATCC 64411</strain>
    </source>
</reference>
<dbReference type="GO" id="GO:0015976">
    <property type="term" value="P:carbon utilization"/>
    <property type="evidence" value="ECO:0007669"/>
    <property type="project" value="InterPro"/>
</dbReference>
<comment type="catalytic activity">
    <reaction evidence="6 8">
        <text>hydrogencarbonate + H(+) = CO2 + H2O</text>
        <dbReference type="Rhea" id="RHEA:10748"/>
        <dbReference type="ChEBI" id="CHEBI:15377"/>
        <dbReference type="ChEBI" id="CHEBI:15378"/>
        <dbReference type="ChEBI" id="CHEBI:16526"/>
        <dbReference type="ChEBI" id="CHEBI:17544"/>
        <dbReference type="EC" id="4.2.1.1"/>
    </reaction>
</comment>
<dbReference type="GO" id="GO:0004089">
    <property type="term" value="F:carbonate dehydratase activity"/>
    <property type="evidence" value="ECO:0007669"/>
    <property type="project" value="UniProtKB-UniRule"/>
</dbReference>
<dbReference type="InterPro" id="IPR036874">
    <property type="entry name" value="Carbonic_anhydrase_sf"/>
</dbReference>
<organism evidence="10 11">
    <name type="scientific">Magnaporthiopsis poae (strain ATCC 64411 / 73-15)</name>
    <name type="common">Kentucky bluegrass fungus</name>
    <name type="synonym">Magnaporthe poae</name>
    <dbReference type="NCBI Taxonomy" id="644358"/>
    <lineage>
        <taxon>Eukaryota</taxon>
        <taxon>Fungi</taxon>
        <taxon>Dikarya</taxon>
        <taxon>Ascomycota</taxon>
        <taxon>Pezizomycotina</taxon>
        <taxon>Sordariomycetes</taxon>
        <taxon>Sordariomycetidae</taxon>
        <taxon>Magnaporthales</taxon>
        <taxon>Magnaporthaceae</taxon>
        <taxon>Magnaporthiopsis</taxon>
    </lineage>
</organism>
<evidence type="ECO:0000313" key="11">
    <source>
        <dbReference type="Proteomes" id="UP000011715"/>
    </source>
</evidence>
<sequence length="195" mass="21884">MGVRDTTPRPGYTVVPCPPNLIPHYVGPKQEVLWIGCSDSGFEETTVLDIPLEESIVLRDVANMALPEDLAAASMMQYAIEVLGVHHIVICGHYECGIVKSTDTWKGLKGPWFHKLEELRNVSNPALQAVDSEHRDGRFVELNVLEQMKRIHDFPEVKAAAAERGLKVHGIVYSRTWNKAIQLIPDGQEADWLHR</sequence>
<evidence type="ECO:0000256" key="8">
    <source>
        <dbReference type="RuleBase" id="RU003956"/>
    </source>
</evidence>
<dbReference type="Proteomes" id="UP000011715">
    <property type="component" value="Unassembled WGS sequence"/>
</dbReference>
<dbReference type="PANTHER" id="PTHR11002">
    <property type="entry name" value="CARBONIC ANHYDRASE"/>
    <property type="match status" value="1"/>
</dbReference>
<evidence type="ECO:0000256" key="7">
    <source>
        <dbReference type="PIRSR" id="PIRSR601765-1"/>
    </source>
</evidence>
<feature type="binding site" evidence="7">
    <location>
        <position position="39"/>
    </location>
    <ligand>
        <name>Zn(2+)</name>
        <dbReference type="ChEBI" id="CHEBI:29105"/>
    </ligand>
</feature>
<evidence type="ECO:0000313" key="9">
    <source>
        <dbReference type="EMBL" id="KLU85651.1"/>
    </source>
</evidence>
<protein>
    <recommendedName>
        <fullName evidence="2 8">Carbonic anhydrase</fullName>
        <ecNumber evidence="2 8">4.2.1.1</ecNumber>
    </recommendedName>
    <alternativeName>
        <fullName evidence="8">Carbonate dehydratase</fullName>
    </alternativeName>
</protein>
<comment type="cofactor">
    <cofactor evidence="7">
        <name>Zn(2+)</name>
        <dbReference type="ChEBI" id="CHEBI:29105"/>
    </cofactor>
    <text evidence="7">Binds 1 zinc ion per subunit.</text>
</comment>
<dbReference type="GO" id="GO:0034599">
    <property type="term" value="P:cellular response to oxidative stress"/>
    <property type="evidence" value="ECO:0007669"/>
    <property type="project" value="TreeGrafter"/>
</dbReference>
<comment type="function">
    <text evidence="8">Reversible hydration of carbon dioxide.</text>
</comment>
<evidence type="ECO:0000256" key="2">
    <source>
        <dbReference type="ARBA" id="ARBA00012925"/>
    </source>
</evidence>
<dbReference type="PROSITE" id="PS00705">
    <property type="entry name" value="PROK_CO2_ANHYDRASE_2"/>
    <property type="match status" value="1"/>
</dbReference>
<dbReference type="SUPFAM" id="SSF53056">
    <property type="entry name" value="beta-carbonic anhydrase, cab"/>
    <property type="match status" value="1"/>
</dbReference>
<dbReference type="STRING" id="644358.A0A0C4DXD0"/>
<evidence type="ECO:0000256" key="4">
    <source>
        <dbReference type="ARBA" id="ARBA00022833"/>
    </source>
</evidence>
<dbReference type="Pfam" id="PF00484">
    <property type="entry name" value="Pro_CA"/>
    <property type="match status" value="1"/>
</dbReference>
<proteinExistence type="inferred from homology"/>
<gene>
    <name evidence="9" type="ORF">MAPG_04673</name>
</gene>
<keyword evidence="3 7" id="KW-0479">Metal-binding</keyword>
<evidence type="ECO:0000256" key="3">
    <source>
        <dbReference type="ARBA" id="ARBA00022723"/>
    </source>
</evidence>
<dbReference type="OrthoDB" id="10248475at2759"/>
<evidence type="ECO:0000256" key="1">
    <source>
        <dbReference type="ARBA" id="ARBA00006217"/>
    </source>
</evidence>
<dbReference type="InterPro" id="IPR015892">
    <property type="entry name" value="Carbonic_anhydrase_CS"/>
</dbReference>
<accession>A0A0C4DXD0</accession>
<dbReference type="EMBL" id="ADBL01001091">
    <property type="status" value="NOT_ANNOTATED_CDS"/>
    <property type="molecule type" value="Genomic_DNA"/>
</dbReference>
<dbReference type="GO" id="GO:0005737">
    <property type="term" value="C:cytoplasm"/>
    <property type="evidence" value="ECO:0007669"/>
    <property type="project" value="TreeGrafter"/>
</dbReference>
<feature type="binding site" evidence="7">
    <location>
        <position position="37"/>
    </location>
    <ligand>
        <name>Zn(2+)</name>
        <dbReference type="ChEBI" id="CHEBI:29105"/>
    </ligand>
</feature>
<feature type="binding site" evidence="7">
    <location>
        <position position="93"/>
    </location>
    <ligand>
        <name>Zn(2+)</name>
        <dbReference type="ChEBI" id="CHEBI:29105"/>
    </ligand>
</feature>
<keyword evidence="11" id="KW-1185">Reference proteome</keyword>
<keyword evidence="5 8" id="KW-0456">Lyase</keyword>
<reference evidence="10" key="4">
    <citation type="journal article" date="2015" name="G3 (Bethesda)">
        <title>Genome sequences of three phytopathogenic species of the Magnaporthaceae family of fungi.</title>
        <authorList>
            <person name="Okagaki L.H."/>
            <person name="Nunes C.C."/>
            <person name="Sailsbery J."/>
            <person name="Clay B."/>
            <person name="Brown D."/>
            <person name="John T."/>
            <person name="Oh Y."/>
            <person name="Young N."/>
            <person name="Fitzgerald M."/>
            <person name="Haas B.J."/>
            <person name="Zeng Q."/>
            <person name="Young S."/>
            <person name="Adiconis X."/>
            <person name="Fan L."/>
            <person name="Levin J.Z."/>
            <person name="Mitchell T.K."/>
            <person name="Okubara P.A."/>
            <person name="Farman M.L."/>
            <person name="Kohn L.M."/>
            <person name="Birren B."/>
            <person name="Ma L.-J."/>
            <person name="Dean R.A."/>
        </authorList>
    </citation>
    <scope>NUCLEOTIDE SEQUENCE</scope>
    <source>
        <strain evidence="10">ATCC 64411 / 73-15</strain>
    </source>
</reference>
<dbReference type="InterPro" id="IPR001765">
    <property type="entry name" value="Carbonic_anhydrase"/>
</dbReference>
<evidence type="ECO:0000256" key="6">
    <source>
        <dbReference type="ARBA" id="ARBA00048348"/>
    </source>
</evidence>
<dbReference type="Gene3D" id="3.40.1050.10">
    <property type="entry name" value="Carbonic anhydrase"/>
    <property type="match status" value="1"/>
</dbReference>
<dbReference type="OMA" id="FKECTML"/>
<dbReference type="SMART" id="SM00947">
    <property type="entry name" value="Pro_CA"/>
    <property type="match status" value="1"/>
</dbReference>
<dbReference type="PANTHER" id="PTHR11002:SF76">
    <property type="entry name" value="CARBONIC ANHYDRASE"/>
    <property type="match status" value="1"/>
</dbReference>
<dbReference type="eggNOG" id="KOG1578">
    <property type="taxonomic scope" value="Eukaryota"/>
</dbReference>
<feature type="binding site" evidence="7">
    <location>
        <position position="96"/>
    </location>
    <ligand>
        <name>Zn(2+)</name>
        <dbReference type="ChEBI" id="CHEBI:29105"/>
    </ligand>
</feature>
<reference evidence="11" key="2">
    <citation type="submission" date="2010-05" db="EMBL/GenBank/DDBJ databases">
        <title>The genome sequence of Magnaporthe poae strain ATCC 64411.</title>
        <authorList>
            <person name="Ma L.-J."/>
            <person name="Dead R."/>
            <person name="Young S."/>
            <person name="Zeng Q."/>
            <person name="Koehrsen M."/>
            <person name="Alvarado L."/>
            <person name="Berlin A."/>
            <person name="Chapman S.B."/>
            <person name="Chen Z."/>
            <person name="Freedman E."/>
            <person name="Gellesch M."/>
            <person name="Goldberg J."/>
            <person name="Griggs A."/>
            <person name="Gujja S."/>
            <person name="Heilman E.R."/>
            <person name="Heiman D."/>
            <person name="Hepburn T."/>
            <person name="Howarth C."/>
            <person name="Jen D."/>
            <person name="Larson L."/>
            <person name="Mehta T."/>
            <person name="Neiman D."/>
            <person name="Pearson M."/>
            <person name="Roberts A."/>
            <person name="Saif S."/>
            <person name="Shea T."/>
            <person name="Shenoy N."/>
            <person name="Sisk P."/>
            <person name="Stolte C."/>
            <person name="Sykes S."/>
            <person name="Walk T."/>
            <person name="White J."/>
            <person name="Yandava C."/>
            <person name="Haas B."/>
            <person name="Nusbaum C."/>
            <person name="Birren B."/>
        </authorList>
    </citation>
    <scope>NUCLEOTIDE SEQUENCE [LARGE SCALE GENOMIC DNA]</scope>
    <source>
        <strain evidence="11">ATCC 64411 / 73-15</strain>
    </source>
</reference>
<dbReference type="EC" id="4.2.1.1" evidence="2 8"/>
<keyword evidence="4 7" id="KW-0862">Zinc</keyword>
<evidence type="ECO:0000313" key="10">
    <source>
        <dbReference type="EnsemblFungi" id="MAPG_04673T0"/>
    </source>
</evidence>